<protein>
    <submittedName>
        <fullName evidence="1">Uncharacterized protein</fullName>
    </submittedName>
</protein>
<accession>A0ABN1ZLB0</accession>
<organism evidence="1 2">
    <name type="scientific">Dactylosporangium maewongense</name>
    <dbReference type="NCBI Taxonomy" id="634393"/>
    <lineage>
        <taxon>Bacteria</taxon>
        <taxon>Bacillati</taxon>
        <taxon>Actinomycetota</taxon>
        <taxon>Actinomycetes</taxon>
        <taxon>Micromonosporales</taxon>
        <taxon>Micromonosporaceae</taxon>
        <taxon>Dactylosporangium</taxon>
    </lineage>
</organism>
<sequence length="232" mass="24091">MTGSGDTFCVDASGQVHGVFPPGAHVFPVGAAEVGALDAAVREALAQRWVVTGGSVEPGPSRTGMLQRYVRERLPGLLDALLEQRTVGPATLARAVARVEAFEELGAPERVVAAARAFALEVAAEGWRPVVDLDLLLPDPAEVAAAMDDDATLAVADLSPIVLLAALCAVGPAQSVPAEDPALRWHRLGGEAPDIPHERAVGLAVYDECVERLDYALTPDGGALLAVTLPTE</sequence>
<dbReference type="RefSeq" id="WP_344499441.1">
    <property type="nucleotide sequence ID" value="NZ_BAAAQD010000001.1"/>
</dbReference>
<proteinExistence type="predicted"/>
<gene>
    <name evidence="1" type="ORF">GCM10009827_007310</name>
</gene>
<comment type="caution">
    <text evidence="1">The sequence shown here is derived from an EMBL/GenBank/DDBJ whole genome shotgun (WGS) entry which is preliminary data.</text>
</comment>
<evidence type="ECO:0000313" key="2">
    <source>
        <dbReference type="Proteomes" id="UP001501470"/>
    </source>
</evidence>
<evidence type="ECO:0000313" key="1">
    <source>
        <dbReference type="EMBL" id="GAA1500716.1"/>
    </source>
</evidence>
<name>A0ABN1ZLB0_9ACTN</name>
<dbReference type="EMBL" id="BAAAQD010000001">
    <property type="protein sequence ID" value="GAA1500716.1"/>
    <property type="molecule type" value="Genomic_DNA"/>
</dbReference>
<reference evidence="1 2" key="1">
    <citation type="journal article" date="2019" name="Int. J. Syst. Evol. Microbiol.">
        <title>The Global Catalogue of Microorganisms (GCM) 10K type strain sequencing project: providing services to taxonomists for standard genome sequencing and annotation.</title>
        <authorList>
            <consortium name="The Broad Institute Genomics Platform"/>
            <consortium name="The Broad Institute Genome Sequencing Center for Infectious Disease"/>
            <person name="Wu L."/>
            <person name="Ma J."/>
        </authorList>
    </citation>
    <scope>NUCLEOTIDE SEQUENCE [LARGE SCALE GENOMIC DNA]</scope>
    <source>
        <strain evidence="1 2">JCM 15933</strain>
    </source>
</reference>
<keyword evidence="2" id="KW-1185">Reference proteome</keyword>
<dbReference type="Proteomes" id="UP001501470">
    <property type="component" value="Unassembled WGS sequence"/>
</dbReference>